<dbReference type="InterPro" id="IPR011990">
    <property type="entry name" value="TPR-like_helical_dom_sf"/>
</dbReference>
<feature type="compositionally biased region" description="Low complexity" evidence="1">
    <location>
        <begin position="829"/>
        <end position="842"/>
    </location>
</feature>
<reference evidence="2 3" key="1">
    <citation type="submission" date="2009-11" db="EMBL/GenBank/DDBJ databases">
        <title>Annotation of Allomyces macrogynus ATCC 38327.</title>
        <authorList>
            <consortium name="The Broad Institute Genome Sequencing Platform"/>
            <person name="Russ C."/>
            <person name="Cuomo C."/>
            <person name="Burger G."/>
            <person name="Gray M.W."/>
            <person name="Holland P.W.H."/>
            <person name="King N."/>
            <person name="Lang F.B.F."/>
            <person name="Roger A.J."/>
            <person name="Ruiz-Trillo I."/>
            <person name="Young S.K."/>
            <person name="Zeng Q."/>
            <person name="Gargeya S."/>
            <person name="Fitzgerald M."/>
            <person name="Haas B."/>
            <person name="Abouelleil A."/>
            <person name="Alvarado L."/>
            <person name="Arachchi H.M."/>
            <person name="Berlin A."/>
            <person name="Chapman S.B."/>
            <person name="Gearin G."/>
            <person name="Goldberg J."/>
            <person name="Griggs A."/>
            <person name="Gujja S."/>
            <person name="Hansen M."/>
            <person name="Heiman D."/>
            <person name="Howarth C."/>
            <person name="Larimer J."/>
            <person name="Lui A."/>
            <person name="MacDonald P.J.P."/>
            <person name="McCowen C."/>
            <person name="Montmayeur A."/>
            <person name="Murphy C."/>
            <person name="Neiman D."/>
            <person name="Pearson M."/>
            <person name="Priest M."/>
            <person name="Roberts A."/>
            <person name="Saif S."/>
            <person name="Shea T."/>
            <person name="Sisk P."/>
            <person name="Stolte C."/>
            <person name="Sykes S."/>
            <person name="Wortman J."/>
            <person name="Nusbaum C."/>
            <person name="Birren B."/>
        </authorList>
    </citation>
    <scope>NUCLEOTIDE SEQUENCE [LARGE SCALE GENOMIC DNA]</scope>
    <source>
        <strain evidence="2 3">ATCC 38327</strain>
    </source>
</reference>
<feature type="region of interest" description="Disordered" evidence="1">
    <location>
        <begin position="765"/>
        <end position="788"/>
    </location>
</feature>
<feature type="compositionally biased region" description="Low complexity" evidence="1">
    <location>
        <begin position="772"/>
        <end position="788"/>
    </location>
</feature>
<sequence length="1139" mass="121157">MPLLAHPLDDAARRAATHVRAIRVLVRALVALRDWKIAANVHDARAFAAEYALTKAAVALVALWEVHAAAARRAAHRDSVASIVSLQDAGAALSMAGRTPPALLAAAREEQAEALLDSLEGGTRGMDRVGADNVVAQVQILAEALEMDFFALPAHPPQPGSAHHPTVRALLEAAGPAAVRASDWSTLLAALRSAATSGIKVANPPLLNYLAYFAHHPQPPRRVVPVDYMSVPEAVYLPPHHAAIVEFWWVRHRFAAVVPLAAVADALGDDLRAMDPMARDLWRQYWRGANSAESVWRAGDLDAIYDPRRAVTPADLARALPTDTLYDTSLGDMLVWRLLGWLYLALETENLLYALRKQVPLADLAAPMAALQASMNQLRARYGYSRDVHTRLAALALKLIHRPFPSFAPRFANVVDTVAGVHADVAAVLAKPFLQEHDRGVWDQVLARVRAAAQEWSVAHGIDPPATSPTAVNSDLTAMAQAVAGTARVLANRFLINPTGVQRTIQATTGSPGYRWLHLPVAVVPVAPAPSMRIEPEMVRHVALAMAAGTHPYVQLVHGVTLVQGQWAVVAEAGEWVVGELDPLRGAPDDERLAVVKGLVSGLWTLHSAGVDPPATSGSAARRWARMVAVNGTLKVPLADYIAHAVTHPTTANGTSSPSASCGWTLIASQMAHAVLHAAEAPFAPLLTDLAHIDRDAAHDADTYFVRLSRAMSAFHAPPPPVHSSAASTHSMHAPSKSPVLIAMAPLRSSSPGQPLLRANTLTVRPRNAPHVSSPTSPAAPGSGASAPVPSAAVAAMHAAGAAALNRRHTMSVTSFSTRSAGSSGGGSVASRSSRRASAAPADQPLDSLGALALDLPPPPPMPAAADAGDAWPRALAFYRHGQGDAAAALTLFMHASTAEPAALFYAAEILYYGSKTSNVRQDPARAADLYARALSRGVDVAHVGLGRRRLLRIRRARAAGTAQRPPNHYAHALALEWVDDPDVHPRRTPRLHARAVAGHADCLHDAGDVDEARKAFLHAVTLDPGPKREPDVPCSQESDDCAAVYAEFAAENPVVSDAGADWTGAAGCRRAYARLATMHIAGTGGAARDLPAAREFLTRARGCRREVVAKVAWFRAAGRGKEADEYEEEYLWRYPLDF</sequence>
<dbReference type="OrthoDB" id="5555241at2759"/>
<dbReference type="VEuPathDB" id="FungiDB:AMAG_11007"/>
<dbReference type="Proteomes" id="UP000054350">
    <property type="component" value="Unassembled WGS sequence"/>
</dbReference>
<evidence type="ECO:0000313" key="2">
    <source>
        <dbReference type="EMBL" id="KNE65369.1"/>
    </source>
</evidence>
<accession>A0A0L0SSQ0</accession>
<keyword evidence="3" id="KW-1185">Reference proteome</keyword>
<dbReference type="InterPro" id="IPR006597">
    <property type="entry name" value="Sel1-like"/>
</dbReference>
<dbReference type="SMART" id="SM00671">
    <property type="entry name" value="SEL1"/>
    <property type="match status" value="2"/>
</dbReference>
<reference evidence="3" key="2">
    <citation type="submission" date="2009-11" db="EMBL/GenBank/DDBJ databases">
        <title>The Genome Sequence of Allomyces macrogynus strain ATCC 38327.</title>
        <authorList>
            <consortium name="The Broad Institute Genome Sequencing Platform"/>
            <person name="Russ C."/>
            <person name="Cuomo C."/>
            <person name="Shea T."/>
            <person name="Young S.K."/>
            <person name="Zeng Q."/>
            <person name="Koehrsen M."/>
            <person name="Haas B."/>
            <person name="Borodovsky M."/>
            <person name="Guigo R."/>
            <person name="Alvarado L."/>
            <person name="Berlin A."/>
            <person name="Borenstein D."/>
            <person name="Chen Z."/>
            <person name="Engels R."/>
            <person name="Freedman E."/>
            <person name="Gellesch M."/>
            <person name="Goldberg J."/>
            <person name="Griggs A."/>
            <person name="Gujja S."/>
            <person name="Heiman D."/>
            <person name="Hepburn T."/>
            <person name="Howarth C."/>
            <person name="Jen D."/>
            <person name="Larson L."/>
            <person name="Lewis B."/>
            <person name="Mehta T."/>
            <person name="Park D."/>
            <person name="Pearson M."/>
            <person name="Roberts A."/>
            <person name="Saif S."/>
            <person name="Shenoy N."/>
            <person name="Sisk P."/>
            <person name="Stolte C."/>
            <person name="Sykes S."/>
            <person name="Walk T."/>
            <person name="White J."/>
            <person name="Yandava C."/>
            <person name="Burger G."/>
            <person name="Gray M.W."/>
            <person name="Holland P.W.H."/>
            <person name="King N."/>
            <person name="Lang F.B.F."/>
            <person name="Roger A.J."/>
            <person name="Ruiz-Trillo I."/>
            <person name="Lander E."/>
            <person name="Nusbaum C."/>
        </authorList>
    </citation>
    <scope>NUCLEOTIDE SEQUENCE [LARGE SCALE GENOMIC DNA]</scope>
    <source>
        <strain evidence="3">ATCC 38327</strain>
    </source>
</reference>
<dbReference type="EMBL" id="GG745347">
    <property type="protein sequence ID" value="KNE65369.1"/>
    <property type="molecule type" value="Genomic_DNA"/>
</dbReference>
<evidence type="ECO:0000256" key="1">
    <source>
        <dbReference type="SAM" id="MobiDB-lite"/>
    </source>
</evidence>
<feature type="region of interest" description="Disordered" evidence="1">
    <location>
        <begin position="814"/>
        <end position="842"/>
    </location>
</feature>
<evidence type="ECO:0000313" key="3">
    <source>
        <dbReference type="Proteomes" id="UP000054350"/>
    </source>
</evidence>
<proteinExistence type="predicted"/>
<organism evidence="2 3">
    <name type="scientific">Allomyces macrogynus (strain ATCC 38327)</name>
    <name type="common">Allomyces javanicus var. macrogynus</name>
    <dbReference type="NCBI Taxonomy" id="578462"/>
    <lineage>
        <taxon>Eukaryota</taxon>
        <taxon>Fungi</taxon>
        <taxon>Fungi incertae sedis</taxon>
        <taxon>Blastocladiomycota</taxon>
        <taxon>Blastocladiomycetes</taxon>
        <taxon>Blastocladiales</taxon>
        <taxon>Blastocladiaceae</taxon>
        <taxon>Allomyces</taxon>
    </lineage>
</organism>
<dbReference type="Gene3D" id="1.25.40.10">
    <property type="entry name" value="Tetratricopeptide repeat domain"/>
    <property type="match status" value="1"/>
</dbReference>
<gene>
    <name evidence="2" type="ORF">AMAG_11007</name>
</gene>
<name>A0A0L0SSQ0_ALLM3</name>
<dbReference type="AlphaFoldDB" id="A0A0L0SSQ0"/>
<protein>
    <submittedName>
        <fullName evidence="2">Uncharacterized protein</fullName>
    </submittedName>
</protein>